<feature type="coiled-coil region" evidence="1">
    <location>
        <begin position="18"/>
        <end position="45"/>
    </location>
</feature>
<dbReference type="RefSeq" id="WP_349064615.1">
    <property type="nucleotide sequence ID" value="NZ_JBBMFP010000020.1"/>
</dbReference>
<dbReference type="Pfam" id="PF14191">
    <property type="entry name" value="YodL"/>
    <property type="match status" value="1"/>
</dbReference>
<evidence type="ECO:0000313" key="7">
    <source>
        <dbReference type="EMBL" id="MEQ2433129.1"/>
    </source>
</evidence>
<dbReference type="InterPro" id="IPR025923">
    <property type="entry name" value="YodL-like_dom"/>
</dbReference>
<dbReference type="Pfam" id="PF14195">
    <property type="entry name" value="DUF4316"/>
    <property type="match status" value="1"/>
</dbReference>
<feature type="domain" description="DUF4316" evidence="5">
    <location>
        <begin position="943"/>
        <end position="972"/>
    </location>
</feature>
<feature type="domain" description="DUF3849" evidence="3">
    <location>
        <begin position="539"/>
        <end position="659"/>
    </location>
</feature>
<sequence length="1018" mass="118106">MGRYTELQMAWNENREDFRRLKEEMDRNEEAFRKMEKEMEELEQEPIKDSDVVVMYSSQFASEYVVCKITDQSREWVKEQMETIAGMDEDTRSDLVIEEYFRSQGAEAVPILDSSGKGDDYPFFYDFWFDMDGTEVVENTERPIKDQVQNLINRIDFGESVLNDSEWKLLYAYAEKNGDMEAVYRLAQELRDTLHEPDFRVHEQVIEKAWKEIEQPEELTFSSEAEKELFTGETDRFGIYQLKEGEELRYHRFTNLALLEKSGLQVEKENYELIYTAPLQEGQTLDDIFEQFNLFRPEDFTGHSLSVSDIVLIHKNRENHAQYVDSVGFREVPRFLEQLQEQAAEEERPFIDHFYVVTDLQKTEPLEIEKYGELETALQAYFTLPNDKMKAFGVQNSLPLPGSLDFIQCIHGIDRMIFDYESMEHWNRPEIHRLVERIDIALDQHETQIAYQIGEGYFAIQHTEGGFDYTFYDRDFLVLDGGIYDDTNVTIQEAMDELLQEQHLHPEEGAVLNYDTFMEQVEEAERAQLEMWQKEYLPVYRYPAGDAWEHGEIKEYRASMNENIACKSAIETAIRENFDGMHLNHDAAAPVLAQYGVERVSYVLANTVRELESDGRFSRDNKTWAQTVPIYTESGRNTDFLVTSHPAVLDGFIGLVREEIREKERKIFPAVSDMTQPEASLNHMSRADIEETVLAYAQSAAEEAGYEVKLRAARVYGSRTVGGEKAGSDVDVVLEFEGEIREDAFFNLLHEDGLTLAGMPVDINPITAEKTGTIEEFLARANEYLEEKVKSMRETVSDREKVEVVFEPPAQTLSFYVAECMEFPMLGEYHDNLDFEEAVRIYESIPSSRINGIKGIGFVLHTENEPDQDLTYELVSGRVIDVDMINHVPEFRDSPLVQQAVQDAIARFPKMEVWDKETRARESREMAQSPRNRVDDLWERREKNPLAKVEELEEANYNQIDGILNNLDVEEKKGKDIKGLSIMDKLAMNRERITGEREESSKASKETDRKSDRNGLIE</sequence>
<dbReference type="Pfam" id="PF18830">
    <property type="entry name" value="LPD16"/>
    <property type="match status" value="1"/>
</dbReference>
<dbReference type="Proteomes" id="UP001457898">
    <property type="component" value="Unassembled WGS sequence"/>
</dbReference>
<dbReference type="SUPFAM" id="SSF81301">
    <property type="entry name" value="Nucleotidyltransferase"/>
    <property type="match status" value="1"/>
</dbReference>
<dbReference type="InterPro" id="IPR043519">
    <property type="entry name" value="NT_sf"/>
</dbReference>
<dbReference type="InterPro" id="IPR025465">
    <property type="entry name" value="DUF4316"/>
</dbReference>
<keyword evidence="8" id="KW-1185">Reference proteome</keyword>
<evidence type="ECO:0000259" key="6">
    <source>
        <dbReference type="Pfam" id="PF18830"/>
    </source>
</evidence>
<keyword evidence="1" id="KW-0175">Coiled coil</keyword>
<dbReference type="InterPro" id="IPR040568">
    <property type="entry name" value="LPD16"/>
</dbReference>
<evidence type="ECO:0000256" key="2">
    <source>
        <dbReference type="SAM" id="MobiDB-lite"/>
    </source>
</evidence>
<evidence type="ECO:0000259" key="5">
    <source>
        <dbReference type="Pfam" id="PF14195"/>
    </source>
</evidence>
<organism evidence="7 8">
    <name type="scientific">Blautia caccae</name>
    <dbReference type="NCBI Taxonomy" id="3133175"/>
    <lineage>
        <taxon>Bacteria</taxon>
        <taxon>Bacillati</taxon>
        <taxon>Bacillota</taxon>
        <taxon>Clostridia</taxon>
        <taxon>Lachnospirales</taxon>
        <taxon>Lachnospiraceae</taxon>
        <taxon>Blautia</taxon>
    </lineage>
</organism>
<evidence type="ECO:0000313" key="8">
    <source>
        <dbReference type="Proteomes" id="UP001457898"/>
    </source>
</evidence>
<name>A0ABV1DRV6_9FIRM</name>
<dbReference type="EMBL" id="JBBMFP010000020">
    <property type="protein sequence ID" value="MEQ2433129.1"/>
    <property type="molecule type" value="Genomic_DNA"/>
</dbReference>
<accession>A0ABV1DRV6</accession>
<feature type="region of interest" description="Disordered" evidence="2">
    <location>
        <begin position="988"/>
        <end position="1018"/>
    </location>
</feature>
<protein>
    <submittedName>
        <fullName evidence="7">DUF3849 domain-containing protein</fullName>
    </submittedName>
</protein>
<feature type="domain" description="Large polyvalent protein-associated" evidence="6">
    <location>
        <begin position="445"/>
        <end position="524"/>
    </location>
</feature>
<dbReference type="Pfam" id="PF12960">
    <property type="entry name" value="DUF3849"/>
    <property type="match status" value="1"/>
</dbReference>
<gene>
    <name evidence="7" type="ORF">WMO65_19235</name>
</gene>
<dbReference type="CDD" id="cd05403">
    <property type="entry name" value="NT_KNTase_like"/>
    <property type="match status" value="1"/>
</dbReference>
<proteinExistence type="predicted"/>
<dbReference type="InterPro" id="IPR024383">
    <property type="entry name" value="DUF3849"/>
</dbReference>
<evidence type="ECO:0000259" key="4">
    <source>
        <dbReference type="Pfam" id="PF14191"/>
    </source>
</evidence>
<feature type="domain" description="YodL-like" evidence="4">
    <location>
        <begin position="237"/>
        <end position="335"/>
    </location>
</feature>
<reference evidence="7 8" key="1">
    <citation type="submission" date="2024-03" db="EMBL/GenBank/DDBJ databases">
        <title>Human intestinal bacterial collection.</title>
        <authorList>
            <person name="Pauvert C."/>
            <person name="Hitch T.C.A."/>
            <person name="Clavel T."/>
        </authorList>
    </citation>
    <scope>NUCLEOTIDE SEQUENCE [LARGE SCALE GENOMIC DNA]</scope>
    <source>
        <strain evidence="7 8">CLA-SR-H028</strain>
    </source>
</reference>
<evidence type="ECO:0000259" key="3">
    <source>
        <dbReference type="Pfam" id="PF12960"/>
    </source>
</evidence>
<comment type="caution">
    <text evidence="7">The sequence shown here is derived from an EMBL/GenBank/DDBJ whole genome shotgun (WGS) entry which is preliminary data.</text>
</comment>
<evidence type="ECO:0000256" key="1">
    <source>
        <dbReference type="SAM" id="Coils"/>
    </source>
</evidence>